<keyword evidence="2" id="KW-1185">Reference proteome</keyword>
<dbReference type="EMBL" id="JAMQGP010000008">
    <property type="protein sequence ID" value="MCM2681108.1"/>
    <property type="molecule type" value="Genomic_DNA"/>
</dbReference>
<sequence length="158" mass="17496">MTCYAHLPSFLKVLITSDGTVTNMLEAWFAEAIHVEVEQESTTVPEHDLVLLNAAPGDHALCRTTQVKGKTSGVCYLNATAVVLPNRVPQATLDCIGSHEAGIGKALRQTRSETLREVLDWGVDDDEQIAWRCYRIVMSGQPVMLITERFPIAPYLTR</sequence>
<gene>
    <name evidence="1" type="ORF">NAF29_15745</name>
</gene>
<reference evidence="1 2" key="1">
    <citation type="journal article" date="2013" name="Antonie Van Leeuwenhoek">
        <title>Echinimonas agarilytica gen. nov., sp. nov., a new gammaproteobacterium isolated from the sea urchin Strongylocentrotus intermedius.</title>
        <authorList>
            <person name="Nedashkovskaya O.I."/>
            <person name="Stenkova A.M."/>
            <person name="Zhukova N.V."/>
            <person name="Van Trappen S."/>
            <person name="Lee J.S."/>
            <person name="Kim S.B."/>
        </authorList>
    </citation>
    <scope>NUCLEOTIDE SEQUENCE [LARGE SCALE GENOMIC DNA]</scope>
    <source>
        <strain evidence="1 2">KMM 6351</strain>
    </source>
</reference>
<keyword evidence="1" id="KW-0670">Pyruvate</keyword>
<evidence type="ECO:0000313" key="2">
    <source>
        <dbReference type="Proteomes" id="UP001165393"/>
    </source>
</evidence>
<dbReference type="RefSeq" id="WP_251262578.1">
    <property type="nucleotide sequence ID" value="NZ_JAMQGP010000008.1"/>
</dbReference>
<dbReference type="AlphaFoldDB" id="A0AA41WA74"/>
<dbReference type="Gene3D" id="3.40.1410.10">
    <property type="entry name" value="Chorismate lyase-like"/>
    <property type="match status" value="1"/>
</dbReference>
<organism evidence="1 2">
    <name type="scientific">Echinimonas agarilytica</name>
    <dbReference type="NCBI Taxonomy" id="1215918"/>
    <lineage>
        <taxon>Bacteria</taxon>
        <taxon>Pseudomonadati</taxon>
        <taxon>Pseudomonadota</taxon>
        <taxon>Gammaproteobacteria</taxon>
        <taxon>Alteromonadales</taxon>
        <taxon>Echinimonadaceae</taxon>
        <taxon>Echinimonas</taxon>
    </lineage>
</organism>
<evidence type="ECO:0000313" key="1">
    <source>
        <dbReference type="EMBL" id="MCM2681108.1"/>
    </source>
</evidence>
<accession>A0AA41WA74</accession>
<name>A0AA41WA74_9GAMM</name>
<dbReference type="SUPFAM" id="SSF64288">
    <property type="entry name" value="Chorismate lyase-like"/>
    <property type="match status" value="1"/>
</dbReference>
<comment type="caution">
    <text evidence="1">The sequence shown here is derived from an EMBL/GenBank/DDBJ whole genome shotgun (WGS) entry which is preliminary data.</text>
</comment>
<proteinExistence type="predicted"/>
<dbReference type="Proteomes" id="UP001165393">
    <property type="component" value="Unassembled WGS sequence"/>
</dbReference>
<protein>
    <submittedName>
        <fullName evidence="1">Chorismate pyruvate-lyase family protein</fullName>
    </submittedName>
</protein>
<dbReference type="InterPro" id="IPR028978">
    <property type="entry name" value="Chorismate_lyase_/UTRA_dom_sf"/>
</dbReference>